<dbReference type="InterPro" id="IPR002347">
    <property type="entry name" value="SDR_fam"/>
</dbReference>
<name>A0A9W6RNA5_9ACTN</name>
<organism evidence="3 4">
    <name type="scientific">Actinoallomurus iriomotensis</name>
    <dbReference type="NCBI Taxonomy" id="478107"/>
    <lineage>
        <taxon>Bacteria</taxon>
        <taxon>Bacillati</taxon>
        <taxon>Actinomycetota</taxon>
        <taxon>Actinomycetes</taxon>
        <taxon>Streptosporangiales</taxon>
        <taxon>Thermomonosporaceae</taxon>
        <taxon>Actinoallomurus</taxon>
    </lineage>
</organism>
<dbReference type="Proteomes" id="UP001165135">
    <property type="component" value="Unassembled WGS sequence"/>
</dbReference>
<dbReference type="InterPro" id="IPR036291">
    <property type="entry name" value="NAD(P)-bd_dom_sf"/>
</dbReference>
<accession>A0A9W6RNA5</accession>
<keyword evidence="2" id="KW-0560">Oxidoreductase</keyword>
<dbReference type="SUPFAM" id="SSF51735">
    <property type="entry name" value="NAD(P)-binding Rossmann-fold domains"/>
    <property type="match status" value="1"/>
</dbReference>
<dbReference type="NCBIfam" id="NF005559">
    <property type="entry name" value="PRK07231.1"/>
    <property type="match status" value="1"/>
</dbReference>
<dbReference type="Gene3D" id="3.40.50.720">
    <property type="entry name" value="NAD(P)-binding Rossmann-like Domain"/>
    <property type="match status" value="1"/>
</dbReference>
<dbReference type="GO" id="GO:0030497">
    <property type="term" value="P:fatty acid elongation"/>
    <property type="evidence" value="ECO:0007669"/>
    <property type="project" value="TreeGrafter"/>
</dbReference>
<dbReference type="EMBL" id="BSTJ01000007">
    <property type="protein sequence ID" value="GLY77132.1"/>
    <property type="molecule type" value="Genomic_DNA"/>
</dbReference>
<dbReference type="PANTHER" id="PTHR42760:SF40">
    <property type="entry name" value="3-OXOACYL-[ACYL-CARRIER-PROTEIN] REDUCTASE, CHLOROPLASTIC"/>
    <property type="match status" value="1"/>
</dbReference>
<dbReference type="Pfam" id="PF13561">
    <property type="entry name" value="adh_short_C2"/>
    <property type="match status" value="1"/>
</dbReference>
<proteinExistence type="inferred from homology"/>
<comment type="caution">
    <text evidence="3">The sequence shown here is derived from an EMBL/GenBank/DDBJ whole genome shotgun (WGS) entry which is preliminary data.</text>
</comment>
<gene>
    <name evidence="3" type="primary">fabG</name>
    <name evidence="3" type="ORF">Airi01_053990</name>
</gene>
<protein>
    <submittedName>
        <fullName evidence="3">3-oxoacyl-ACP reductase</fullName>
    </submittedName>
</protein>
<evidence type="ECO:0000256" key="2">
    <source>
        <dbReference type="ARBA" id="ARBA00023002"/>
    </source>
</evidence>
<dbReference type="PRINTS" id="PR00080">
    <property type="entry name" value="SDRFAMILY"/>
</dbReference>
<dbReference type="GO" id="GO:0016616">
    <property type="term" value="F:oxidoreductase activity, acting on the CH-OH group of donors, NAD or NADP as acceptor"/>
    <property type="evidence" value="ECO:0007669"/>
    <property type="project" value="TreeGrafter"/>
</dbReference>
<reference evidence="3" key="1">
    <citation type="submission" date="2023-03" db="EMBL/GenBank/DDBJ databases">
        <title>Actinoallomurus iriomotensis NBRC 103681.</title>
        <authorList>
            <person name="Ichikawa N."/>
            <person name="Sato H."/>
            <person name="Tonouchi N."/>
        </authorList>
    </citation>
    <scope>NUCLEOTIDE SEQUENCE</scope>
    <source>
        <strain evidence="3">NBRC 103681</strain>
    </source>
</reference>
<dbReference type="CDD" id="cd05233">
    <property type="entry name" value="SDR_c"/>
    <property type="match status" value="1"/>
</dbReference>
<evidence type="ECO:0000313" key="4">
    <source>
        <dbReference type="Proteomes" id="UP001165135"/>
    </source>
</evidence>
<dbReference type="RefSeq" id="WP_285626260.1">
    <property type="nucleotide sequence ID" value="NZ_BSTJ01000007.1"/>
</dbReference>
<dbReference type="PRINTS" id="PR00081">
    <property type="entry name" value="GDHRDH"/>
</dbReference>
<comment type="similarity">
    <text evidence="1">Belongs to the short-chain dehydrogenases/reductases (SDR) family.</text>
</comment>
<evidence type="ECO:0000256" key="1">
    <source>
        <dbReference type="ARBA" id="ARBA00006484"/>
    </source>
</evidence>
<dbReference type="AlphaFoldDB" id="A0A9W6RNA5"/>
<dbReference type="FunFam" id="3.40.50.720:FF:000084">
    <property type="entry name" value="Short-chain dehydrogenase reductase"/>
    <property type="match status" value="1"/>
</dbReference>
<sequence>MSGHASGGAAPGPVAVITGGGGTLGTAMATRLAEEGNAVVLLDRDEAAARAAADEVAARTGGSVVGWRADVADEDDVRASVDRIARTHGRLDRLVNNAGVNRRDTLADQDPRIWDEVMAVNLRGPMLLCRAALPLWRRTGSGRVVNIASRTWLGGGPTSYVTSKAGVVGLTRTLAVELGPLGVTVNAVAPSMIVTALTSAGRDEARLRELTERHRRMTPMRRLATPEDVAEAVVFLTSDGAGFITGEVLHVCGGAQLAPAP</sequence>
<evidence type="ECO:0000313" key="3">
    <source>
        <dbReference type="EMBL" id="GLY77132.1"/>
    </source>
</evidence>
<dbReference type="PANTHER" id="PTHR42760">
    <property type="entry name" value="SHORT-CHAIN DEHYDROGENASES/REDUCTASES FAMILY MEMBER"/>
    <property type="match status" value="1"/>
</dbReference>